<evidence type="ECO:0000313" key="2">
    <source>
        <dbReference type="EMBL" id="GEN62471.1"/>
    </source>
</evidence>
<dbReference type="AlphaFoldDB" id="A0A511XHU0"/>
<name>A0A511XHU0_9PROT</name>
<evidence type="ECO:0000313" key="3">
    <source>
        <dbReference type="Proteomes" id="UP000321746"/>
    </source>
</evidence>
<dbReference type="InterPro" id="IPR005586">
    <property type="entry name" value="ABC_trans_aux"/>
</dbReference>
<dbReference type="Proteomes" id="UP000321746">
    <property type="component" value="Unassembled WGS sequence"/>
</dbReference>
<protein>
    <recommendedName>
        <fullName evidence="1">ABC-type transport auxiliary lipoprotein component domain-containing protein</fullName>
    </recommendedName>
</protein>
<reference evidence="2 3" key="1">
    <citation type="submission" date="2019-07" db="EMBL/GenBank/DDBJ databases">
        <title>Whole genome shotgun sequence of Acetobacter oeni NBRC 105207.</title>
        <authorList>
            <person name="Hosoyama A."/>
            <person name="Uohara A."/>
            <person name="Ohji S."/>
            <person name="Ichikawa N."/>
        </authorList>
    </citation>
    <scope>NUCLEOTIDE SEQUENCE [LARGE SCALE GENOMIC DNA]</scope>
    <source>
        <strain evidence="2 3">NBRC 105207</strain>
    </source>
</reference>
<comment type="caution">
    <text evidence="2">The sequence shown here is derived from an EMBL/GenBank/DDBJ whole genome shotgun (WGS) entry which is preliminary data.</text>
</comment>
<gene>
    <name evidence="2" type="ORF">AOE01nite_06950</name>
</gene>
<accession>A0A511XHU0</accession>
<dbReference type="Gene3D" id="3.40.50.10610">
    <property type="entry name" value="ABC-type transport auxiliary lipoprotein component"/>
    <property type="match status" value="1"/>
</dbReference>
<keyword evidence="3" id="KW-1185">Reference proteome</keyword>
<organism evidence="2 3">
    <name type="scientific">Acetobacter oeni</name>
    <dbReference type="NCBI Taxonomy" id="304077"/>
    <lineage>
        <taxon>Bacteria</taxon>
        <taxon>Pseudomonadati</taxon>
        <taxon>Pseudomonadota</taxon>
        <taxon>Alphaproteobacteria</taxon>
        <taxon>Acetobacterales</taxon>
        <taxon>Acetobacteraceae</taxon>
        <taxon>Acetobacter</taxon>
    </lineage>
</organism>
<sequence>MATNLPRVVEVRKPTIAGALDRDRIVLNDSSYKLKLSATDSWSEPLSDQIPHVLATDISRRLPGVSLFVQDDATATTPQAYVELVITRFARDDANNAVFEAQVAVHRADSEAPKTSRSILLKMPAPGDTDALVSALSTLLGQAADQIAAEIQQLPPVPTADQ</sequence>
<dbReference type="EMBL" id="BJYG01000006">
    <property type="protein sequence ID" value="GEN62471.1"/>
    <property type="molecule type" value="Genomic_DNA"/>
</dbReference>
<evidence type="ECO:0000259" key="1">
    <source>
        <dbReference type="Pfam" id="PF03886"/>
    </source>
</evidence>
<dbReference type="SUPFAM" id="SSF159594">
    <property type="entry name" value="XCC0632-like"/>
    <property type="match status" value="1"/>
</dbReference>
<feature type="domain" description="ABC-type transport auxiliary lipoprotein component" evidence="1">
    <location>
        <begin position="7"/>
        <end position="148"/>
    </location>
</feature>
<dbReference type="Pfam" id="PF03886">
    <property type="entry name" value="ABC_trans_aux"/>
    <property type="match status" value="1"/>
</dbReference>
<proteinExistence type="predicted"/>